<protein>
    <recommendedName>
        <fullName evidence="5">Glycosyl hydrolase</fullName>
    </recommendedName>
</protein>
<dbReference type="OrthoDB" id="276388at2759"/>
<dbReference type="Gene3D" id="2.60.420.10">
    <property type="entry name" value="Maltose phosphorylase, domain 3"/>
    <property type="match status" value="1"/>
</dbReference>
<proteinExistence type="predicted"/>
<dbReference type="GO" id="GO:0005975">
    <property type="term" value="P:carbohydrate metabolic process"/>
    <property type="evidence" value="ECO:0007669"/>
    <property type="project" value="InterPro"/>
</dbReference>
<comment type="caution">
    <text evidence="3">The sequence shown here is derived from an EMBL/GenBank/DDBJ whole genome shotgun (WGS) entry which is preliminary data.</text>
</comment>
<dbReference type="InterPro" id="IPR005194">
    <property type="entry name" value="Glyco_hydro_65_C"/>
</dbReference>
<dbReference type="InterPro" id="IPR023198">
    <property type="entry name" value="PGP-like_dom2"/>
</dbReference>
<dbReference type="Gene3D" id="1.10.150.240">
    <property type="entry name" value="Putative phosphatase, domain 2"/>
    <property type="match status" value="1"/>
</dbReference>
<keyword evidence="4" id="KW-1185">Reference proteome</keyword>
<sequence length="1177" mass="133145">MKSSALARDYEVPKKPMFLLEGMEIVQSSDATAYVPNSVADSVMYGTNGHLGLRHRSEMETISFVTEVMMNGVYHVTSRESMVNCAALPSQKQTGASIGLIGLDFTVDGDSGTLSCIPERRLSLSDGSYRSVCKDVMSSDGGIMFDTHYTRAVATDEPSLWAAEVIYSNFRLEPPNMQEYDLVSDGMAGYSNSMDNSAALRWGPHSPHLGSSGEMVGNPMRPLRYKLSAVATFIVDLTDWEVMKAAQMDDVWQRSLTSNVMLNTTTSVTCTIEYPNAPPSHIIPDVEVNSCFEQMDYPQSPFAYNQYGHTIYSQEDNNNGYALSHELSSNGNRAKPTPLLHAAVPPLVTNDINSGKKQFLIKKTFTFSMVSTEPIPTQVVLSFKARHVKSGPAPAIPFPLITEVIDRRRQSLEEFWNNFQVDMQLQDELTPDRTKLALLYNAFRLYSLGSHLQQGMTASGCSSSGEGLLYQLSDYLFYVLYYCLTQPCCALDLLKSLYKILPVCRQNAEDLCLQHGAIYPMSTIKGTNCRHYSNSNNARFQVNSEIGLMVKYYLAAVDNIPVEDRLMLLELLLETARVWLPLGEWHDDKSVFRLDNIAGADEYNSSVSGNFYVHLSAKHHLRSAVEIVAQQDQIVGAYLVDALLNRIGMDRAELETMKQAAEAISVKRDERLDVYMVHDYFDKLEPWVGGAKHPLNLNYHPLAIYRRKVVEVPEVLLGMFVHDYEFDAVDFEKNYMYYRPLCTLDSPISIGVLALAQCRARREFSQPMPYLRSLANFDLDNIVYTAEEGLHCGAMVMSLGTLILGLGGVSIGSGDLRLSPFLPASVTRYCFTICWKGSTMQVSMDTEKLTYELVSGDSIRFIHGTDRHRIHLHTGFSRVEAKQRVSIPRISASRFTHFDGAVFLSDCLFHNLYEYNYVSWYRVLETLFDTYRNLQNRRIPPLNPEEFIEYVVYQKEKHEIAFSGIHNILLSRGINLELGTPDDAEIVETRYGLANAKVADMGELLEQNPPKMCVEMFQLMRRLLEGGVAMAVVTYSRSLKQLLMYSEEMRSLFMAYIDGEEAHDRHILARPHLDLYLRAAEKIHVHPSRCLVFSHHLDRDFEAENLAQFHMFLDLEDPFVSSRVPLRPYPTLDEKLIASLKRENPVVRRLHINNVPTTGDQLEDLLEGYNTRPNSEN</sequence>
<gene>
    <name evidence="3" type="ORF">STCU_08550</name>
</gene>
<dbReference type="SUPFAM" id="SSF48208">
    <property type="entry name" value="Six-hairpin glycosidases"/>
    <property type="match status" value="1"/>
</dbReference>
<organism evidence="3 4">
    <name type="scientific">Strigomonas culicis</name>
    <dbReference type="NCBI Taxonomy" id="28005"/>
    <lineage>
        <taxon>Eukaryota</taxon>
        <taxon>Discoba</taxon>
        <taxon>Euglenozoa</taxon>
        <taxon>Kinetoplastea</taxon>
        <taxon>Metakinetoplastina</taxon>
        <taxon>Trypanosomatida</taxon>
        <taxon>Trypanosomatidae</taxon>
        <taxon>Strigomonadinae</taxon>
        <taxon>Strigomonas</taxon>
    </lineage>
</organism>
<dbReference type="InterPro" id="IPR012341">
    <property type="entry name" value="6hp_glycosidase-like_sf"/>
</dbReference>
<dbReference type="PANTHER" id="PTHR11051:SF15">
    <property type="entry name" value="GLYCOSYL HYDROLASE"/>
    <property type="match status" value="1"/>
</dbReference>
<dbReference type="PANTHER" id="PTHR11051">
    <property type="entry name" value="GLYCOSYL HYDROLASE-RELATED"/>
    <property type="match status" value="1"/>
</dbReference>
<name>S9VE83_9TRYP</name>
<feature type="domain" description="Glycoside hydrolase family 65 central catalytic" evidence="1">
    <location>
        <begin position="476"/>
        <end position="798"/>
    </location>
</feature>
<dbReference type="EMBL" id="ATMH01008550">
    <property type="protein sequence ID" value="EPY21430.1"/>
    <property type="molecule type" value="Genomic_DNA"/>
</dbReference>
<dbReference type="AlphaFoldDB" id="S9VE83"/>
<dbReference type="Gene3D" id="1.50.10.10">
    <property type="match status" value="1"/>
</dbReference>
<evidence type="ECO:0000313" key="4">
    <source>
        <dbReference type="Proteomes" id="UP000015354"/>
    </source>
</evidence>
<dbReference type="Pfam" id="PF03632">
    <property type="entry name" value="Glyco_hydro_65m"/>
    <property type="match status" value="1"/>
</dbReference>
<dbReference type="SUPFAM" id="SSF56784">
    <property type="entry name" value="HAD-like"/>
    <property type="match status" value="1"/>
</dbReference>
<feature type="domain" description="Glycoside hydrolase family 65 C-terminal" evidence="2">
    <location>
        <begin position="813"/>
        <end position="867"/>
    </location>
</feature>
<accession>S9VE83</accession>
<evidence type="ECO:0000259" key="1">
    <source>
        <dbReference type="Pfam" id="PF03632"/>
    </source>
</evidence>
<dbReference type="Gene3D" id="3.40.50.1000">
    <property type="entry name" value="HAD superfamily/HAD-like"/>
    <property type="match status" value="1"/>
</dbReference>
<dbReference type="InterPro" id="IPR036412">
    <property type="entry name" value="HAD-like_sf"/>
</dbReference>
<dbReference type="GO" id="GO:0004553">
    <property type="term" value="F:hydrolase activity, hydrolyzing O-glycosyl compounds"/>
    <property type="evidence" value="ECO:0007669"/>
    <property type="project" value="TreeGrafter"/>
</dbReference>
<dbReference type="InterPro" id="IPR008928">
    <property type="entry name" value="6-hairpin_glycosidase_sf"/>
</dbReference>
<dbReference type="Proteomes" id="UP000015354">
    <property type="component" value="Unassembled WGS sequence"/>
</dbReference>
<dbReference type="Pfam" id="PF03633">
    <property type="entry name" value="Glyco_hydro_65C"/>
    <property type="match status" value="1"/>
</dbReference>
<dbReference type="InterPro" id="IPR005195">
    <property type="entry name" value="Glyco_hydro_65_M"/>
</dbReference>
<dbReference type="InterPro" id="IPR023214">
    <property type="entry name" value="HAD_sf"/>
</dbReference>
<evidence type="ECO:0008006" key="5">
    <source>
        <dbReference type="Google" id="ProtNLM"/>
    </source>
</evidence>
<evidence type="ECO:0000259" key="2">
    <source>
        <dbReference type="Pfam" id="PF03633"/>
    </source>
</evidence>
<evidence type="ECO:0000313" key="3">
    <source>
        <dbReference type="EMBL" id="EPY21430.1"/>
    </source>
</evidence>
<reference evidence="3 4" key="1">
    <citation type="journal article" date="2013" name="PLoS ONE">
        <title>Predicting the Proteins of Angomonas deanei, Strigomonas culicis and Their Respective Endosymbionts Reveals New Aspects of the Trypanosomatidae Family.</title>
        <authorList>
            <person name="Motta M.C."/>
            <person name="Martins A.C."/>
            <person name="de Souza S.S."/>
            <person name="Catta-Preta C.M."/>
            <person name="Silva R."/>
            <person name="Klein C.C."/>
            <person name="de Almeida L.G."/>
            <person name="de Lima Cunha O."/>
            <person name="Ciapina L.P."/>
            <person name="Brocchi M."/>
            <person name="Colabardini A.C."/>
            <person name="de Araujo Lima B."/>
            <person name="Machado C.R."/>
            <person name="de Almeida Soares C.M."/>
            <person name="Probst C.M."/>
            <person name="de Menezes C.B."/>
            <person name="Thompson C.E."/>
            <person name="Bartholomeu D.C."/>
            <person name="Gradia D.F."/>
            <person name="Pavoni D.P."/>
            <person name="Grisard E.C."/>
            <person name="Fantinatti-Garboggini F."/>
            <person name="Marchini F.K."/>
            <person name="Rodrigues-Luiz G.F."/>
            <person name="Wagner G."/>
            <person name="Goldman G.H."/>
            <person name="Fietto J.L."/>
            <person name="Elias M.C."/>
            <person name="Goldman M.H."/>
            <person name="Sagot M.F."/>
            <person name="Pereira M."/>
            <person name="Stoco P.H."/>
            <person name="de Mendonca-Neto R.P."/>
            <person name="Teixeira S.M."/>
            <person name="Maciel T.E."/>
            <person name="de Oliveira Mendes T.A."/>
            <person name="Urmenyi T.P."/>
            <person name="de Souza W."/>
            <person name="Schenkman S."/>
            <person name="de Vasconcelos A.T."/>
        </authorList>
    </citation>
    <scope>NUCLEOTIDE SEQUENCE [LARGE SCALE GENOMIC DNA]</scope>
</reference>